<organism evidence="1 2">
    <name type="scientific">Halalkalicoccus paucihalophilus</name>
    <dbReference type="NCBI Taxonomy" id="1008153"/>
    <lineage>
        <taxon>Archaea</taxon>
        <taxon>Methanobacteriati</taxon>
        <taxon>Methanobacteriota</taxon>
        <taxon>Stenosarchaea group</taxon>
        <taxon>Halobacteria</taxon>
        <taxon>Halobacteriales</taxon>
        <taxon>Halococcaceae</taxon>
        <taxon>Halalkalicoccus</taxon>
    </lineage>
</organism>
<comment type="caution">
    <text evidence="1">The sequence shown here is derived from an EMBL/GenBank/DDBJ whole genome shotgun (WGS) entry which is preliminary data.</text>
</comment>
<proteinExistence type="predicted"/>
<protein>
    <submittedName>
        <fullName evidence="1">Uncharacterized protein</fullName>
    </submittedName>
</protein>
<dbReference type="GO" id="GO:0003824">
    <property type="term" value="F:catalytic activity"/>
    <property type="evidence" value="ECO:0007669"/>
    <property type="project" value="InterPro"/>
</dbReference>
<dbReference type="SUPFAM" id="SSF48150">
    <property type="entry name" value="DNA-glycosylase"/>
    <property type="match status" value="1"/>
</dbReference>
<dbReference type="EMBL" id="LTAZ01000013">
    <property type="protein sequence ID" value="KYH24583.1"/>
    <property type="molecule type" value="Genomic_DNA"/>
</dbReference>
<dbReference type="InterPro" id="IPR011257">
    <property type="entry name" value="DNA_glycosylase"/>
</dbReference>
<name>A0A151AAF0_9EURY</name>
<keyword evidence="2" id="KW-1185">Reference proteome</keyword>
<reference evidence="1 2" key="1">
    <citation type="submission" date="2016-02" db="EMBL/GenBank/DDBJ databases">
        <title>Genome sequence of Halalkalicoccus paucihalophilus DSM 24557.</title>
        <authorList>
            <person name="Poehlein A."/>
            <person name="Daniel R."/>
        </authorList>
    </citation>
    <scope>NUCLEOTIDE SEQUENCE [LARGE SCALE GENOMIC DNA]</scope>
    <source>
        <strain evidence="1 2">DSM 24557</strain>
    </source>
</reference>
<accession>A0A151AAF0</accession>
<dbReference type="Gene3D" id="1.10.1670.10">
    <property type="entry name" value="Helix-hairpin-Helix base-excision DNA repair enzymes (C-terminal)"/>
    <property type="match status" value="1"/>
</dbReference>
<sequence length="55" mass="6407">MEFIRRMLPKDNSIARAYNLALVDFGTLICDKSEYNCETCFASNYCFYHEKGVNT</sequence>
<gene>
    <name evidence="1" type="ORF">HAPAU_35660</name>
</gene>
<dbReference type="AlphaFoldDB" id="A0A151AAF0"/>
<dbReference type="InterPro" id="IPR023170">
    <property type="entry name" value="HhH_base_excis_C"/>
</dbReference>
<dbReference type="PATRIC" id="fig|1008153.3.peg.3759"/>
<dbReference type="Proteomes" id="UP000075321">
    <property type="component" value="Unassembled WGS sequence"/>
</dbReference>
<evidence type="ECO:0000313" key="2">
    <source>
        <dbReference type="Proteomes" id="UP000075321"/>
    </source>
</evidence>
<evidence type="ECO:0000313" key="1">
    <source>
        <dbReference type="EMBL" id="KYH24583.1"/>
    </source>
</evidence>
<dbReference type="GO" id="GO:0006281">
    <property type="term" value="P:DNA repair"/>
    <property type="evidence" value="ECO:0007669"/>
    <property type="project" value="InterPro"/>
</dbReference>